<dbReference type="SUPFAM" id="SSF55785">
    <property type="entry name" value="PYP-like sensor domain (PAS domain)"/>
    <property type="match status" value="1"/>
</dbReference>
<comment type="similarity">
    <text evidence="2">In the N-terminal section; belongs to the phytochrome family.</text>
</comment>
<sequence length="754" mass="85659">MNIIEIVNKQVLTIENCDREPIHIPGSIQPHGMLLILSPENGVVRYCSANTYQFIDKQPVEVLGKSLTDIHPALWEKIQPLLHADNSPFHPVPVGDLHVTIHASGEFRILSLEKRLDHEDDPDYAFDQTRGFIGFIERSRSLKDLCQNIAVETARITGFDRVMIYRFDKDYNGEVFAESRREDLPPFLDLHYPHTDIPAQARELYLRNLLRLIPDVQYEPVPLLALATESIQQPDLSDVILRSVSPIHIQYLKNMGVSASMSVSVIMEGKLWGLIACHHHQPLYLSARQKKAALLQGHFLSSQIRVQQVAEEHVINVNVEAHLQQLLNRIEQDEDMSQKFEQFSSLLAVTNATGVAMLHEGKIYEMGLVPSREKILGLIRWVGENVKSSLFSTSCLSKRYPEGAAMSKYGSGVIFHAMGKPTDSCVIWFREELELTVKWAGRPETSIGKNNGDKPLTPRKSFEIWKEIVKQQSAEWRASEINAATRFATSLQNHFHLTYLRNEENRLRVLNERLQQANQELSNINWITSHDLKEPLRKIQLMSSRIVYEGGDNLSDVIKIHIEKIRNSASRMQHLVDDILSYSMMNNRNNMFTLGDLGPIIADVKAELEEELSNKKGLLSVQSMPQSLRIVVHQMGQLFSNLISNSIKFAQPGVSPEIYINCQVEKGRDIREVALPADKNFYCIRISDNGIGFEPRYNEKIFDIFYKLHDRDTYAGTGIGLAICKKIMENHQGAITASGEIGKGAIFRIYLPVE</sequence>
<dbReference type="EMBL" id="QTJV01000007">
    <property type="protein sequence ID" value="RFM33300.1"/>
    <property type="molecule type" value="Genomic_DNA"/>
</dbReference>
<reference evidence="13 14" key="1">
    <citation type="submission" date="2018-08" db="EMBL/GenBank/DDBJ databases">
        <title>Chitinophaga sp. K20C18050901, a novel bacterium isolated from forest soil.</title>
        <authorList>
            <person name="Wang C."/>
        </authorList>
    </citation>
    <scope>NUCLEOTIDE SEQUENCE [LARGE SCALE GENOMIC DNA]</scope>
    <source>
        <strain evidence="13 14">K20C18050901</strain>
    </source>
</reference>
<keyword evidence="7" id="KW-0418">Kinase</keyword>
<dbReference type="InterPro" id="IPR036890">
    <property type="entry name" value="HATPase_C_sf"/>
</dbReference>
<dbReference type="InterPro" id="IPR003661">
    <property type="entry name" value="HisK_dim/P_dom"/>
</dbReference>
<keyword evidence="5" id="KW-0716">Sensory transduction</keyword>
<dbReference type="GO" id="GO:0000156">
    <property type="term" value="F:phosphorelay response regulator activity"/>
    <property type="evidence" value="ECO:0007669"/>
    <property type="project" value="TreeGrafter"/>
</dbReference>
<dbReference type="PROSITE" id="PS50109">
    <property type="entry name" value="HIS_KIN"/>
    <property type="match status" value="1"/>
</dbReference>
<dbReference type="InterPro" id="IPR013515">
    <property type="entry name" value="Phytochrome_cen-reg"/>
</dbReference>
<evidence type="ECO:0000313" key="13">
    <source>
        <dbReference type="EMBL" id="RFM33300.1"/>
    </source>
</evidence>
<evidence type="ECO:0000256" key="1">
    <source>
        <dbReference type="ARBA" id="ARBA00000085"/>
    </source>
</evidence>
<dbReference type="CDD" id="cd00082">
    <property type="entry name" value="HisKA"/>
    <property type="match status" value="1"/>
</dbReference>
<evidence type="ECO:0000256" key="6">
    <source>
        <dbReference type="ARBA" id="ARBA00022679"/>
    </source>
</evidence>
<evidence type="ECO:0000256" key="7">
    <source>
        <dbReference type="ARBA" id="ARBA00022777"/>
    </source>
</evidence>
<dbReference type="SUPFAM" id="SSF55781">
    <property type="entry name" value="GAF domain-like"/>
    <property type="match status" value="2"/>
</dbReference>
<proteinExistence type="inferred from homology"/>
<dbReference type="Pfam" id="PF00360">
    <property type="entry name" value="PHY"/>
    <property type="match status" value="1"/>
</dbReference>
<dbReference type="Gene3D" id="3.30.450.270">
    <property type="match status" value="1"/>
</dbReference>
<dbReference type="GO" id="GO:0006355">
    <property type="term" value="P:regulation of DNA-templated transcription"/>
    <property type="evidence" value="ECO:0007669"/>
    <property type="project" value="InterPro"/>
</dbReference>
<dbReference type="PROSITE" id="PS50046">
    <property type="entry name" value="PHYTOCHROME_2"/>
    <property type="match status" value="1"/>
</dbReference>
<evidence type="ECO:0000256" key="4">
    <source>
        <dbReference type="ARBA" id="ARBA00022543"/>
    </source>
</evidence>
<dbReference type="SMART" id="SM00388">
    <property type="entry name" value="HisKA"/>
    <property type="match status" value="1"/>
</dbReference>
<keyword evidence="4" id="KW-0600">Photoreceptor protein</keyword>
<protein>
    <recommendedName>
        <fullName evidence="3">histidine kinase</fullName>
        <ecNumber evidence="3">2.7.13.3</ecNumber>
    </recommendedName>
</protein>
<name>A0A3E1NZH6_9BACT</name>
<dbReference type="PRINTS" id="PR01033">
    <property type="entry name" value="PHYTOCHROME"/>
</dbReference>
<dbReference type="InterPro" id="IPR043150">
    <property type="entry name" value="Phytochrome_PHY_sf"/>
</dbReference>
<comment type="caution">
    <text evidence="13">The sequence shown here is derived from an EMBL/GenBank/DDBJ whole genome shotgun (WGS) entry which is preliminary data.</text>
</comment>
<dbReference type="InterPro" id="IPR013654">
    <property type="entry name" value="PAS_2"/>
</dbReference>
<dbReference type="Proteomes" id="UP000261174">
    <property type="component" value="Unassembled WGS sequence"/>
</dbReference>
<evidence type="ECO:0000256" key="3">
    <source>
        <dbReference type="ARBA" id="ARBA00012438"/>
    </source>
</evidence>
<evidence type="ECO:0000256" key="5">
    <source>
        <dbReference type="ARBA" id="ARBA00022606"/>
    </source>
</evidence>
<dbReference type="SUPFAM" id="SSF55874">
    <property type="entry name" value="ATPase domain of HSP90 chaperone/DNA topoisomerase II/histidine kinase"/>
    <property type="match status" value="1"/>
</dbReference>
<accession>A0A3E1NZH6</accession>
<dbReference type="PANTHER" id="PTHR42878:SF15">
    <property type="entry name" value="BACTERIOPHYTOCHROME"/>
    <property type="match status" value="1"/>
</dbReference>
<feature type="domain" description="Phytochrome chromophore attachment site" evidence="11">
    <location>
        <begin position="141"/>
        <end position="302"/>
    </location>
</feature>
<dbReference type="GO" id="GO:0009881">
    <property type="term" value="F:photoreceptor activity"/>
    <property type="evidence" value="ECO:0007669"/>
    <property type="project" value="UniProtKB-KW"/>
</dbReference>
<dbReference type="InterPro" id="IPR029016">
    <property type="entry name" value="GAF-like_dom_sf"/>
</dbReference>
<dbReference type="InterPro" id="IPR003594">
    <property type="entry name" value="HATPase_dom"/>
</dbReference>
<dbReference type="InterPro" id="IPR005467">
    <property type="entry name" value="His_kinase_dom"/>
</dbReference>
<keyword evidence="9" id="KW-0675">Receptor</keyword>
<dbReference type="EC" id="2.7.13.3" evidence="3"/>
<dbReference type="Pfam" id="PF02518">
    <property type="entry name" value="HATPase_c"/>
    <property type="match status" value="1"/>
</dbReference>
<evidence type="ECO:0000256" key="8">
    <source>
        <dbReference type="ARBA" id="ARBA00022991"/>
    </source>
</evidence>
<dbReference type="InterPro" id="IPR036097">
    <property type="entry name" value="HisK_dim/P_sf"/>
</dbReference>
<dbReference type="InterPro" id="IPR003018">
    <property type="entry name" value="GAF"/>
</dbReference>
<feature type="coiled-coil region" evidence="10">
    <location>
        <begin position="500"/>
        <end position="527"/>
    </location>
</feature>
<keyword evidence="14" id="KW-1185">Reference proteome</keyword>
<dbReference type="InterPro" id="IPR050351">
    <property type="entry name" value="BphY/WalK/GraS-like"/>
</dbReference>
<dbReference type="Gene3D" id="3.30.450.20">
    <property type="entry name" value="PAS domain"/>
    <property type="match status" value="1"/>
</dbReference>
<dbReference type="GO" id="GO:0007234">
    <property type="term" value="P:osmosensory signaling via phosphorelay pathway"/>
    <property type="evidence" value="ECO:0007669"/>
    <property type="project" value="TreeGrafter"/>
</dbReference>
<dbReference type="GO" id="GO:0030295">
    <property type="term" value="F:protein kinase activator activity"/>
    <property type="evidence" value="ECO:0007669"/>
    <property type="project" value="TreeGrafter"/>
</dbReference>
<keyword evidence="8" id="KW-0157">Chromophore</keyword>
<evidence type="ECO:0000259" key="11">
    <source>
        <dbReference type="PROSITE" id="PS50046"/>
    </source>
</evidence>
<dbReference type="GO" id="GO:0000155">
    <property type="term" value="F:phosphorelay sensor kinase activity"/>
    <property type="evidence" value="ECO:0007669"/>
    <property type="project" value="InterPro"/>
</dbReference>
<feature type="domain" description="Histidine kinase" evidence="12">
    <location>
        <begin position="527"/>
        <end position="754"/>
    </location>
</feature>
<dbReference type="PANTHER" id="PTHR42878">
    <property type="entry name" value="TWO-COMPONENT HISTIDINE KINASE"/>
    <property type="match status" value="1"/>
</dbReference>
<evidence type="ECO:0000313" key="14">
    <source>
        <dbReference type="Proteomes" id="UP000261174"/>
    </source>
</evidence>
<dbReference type="Gene3D" id="3.30.565.10">
    <property type="entry name" value="Histidine kinase-like ATPase, C-terminal domain"/>
    <property type="match status" value="1"/>
</dbReference>
<dbReference type="SUPFAM" id="SSF47384">
    <property type="entry name" value="Homodimeric domain of signal transducing histidine kinase"/>
    <property type="match status" value="1"/>
</dbReference>
<dbReference type="Gene3D" id="1.10.287.130">
    <property type="match status" value="1"/>
</dbReference>
<dbReference type="AlphaFoldDB" id="A0A3E1NZH6"/>
<dbReference type="RefSeq" id="WP_116855148.1">
    <property type="nucleotide sequence ID" value="NZ_QTJV01000007.1"/>
</dbReference>
<dbReference type="SMART" id="SM00387">
    <property type="entry name" value="HATPase_c"/>
    <property type="match status" value="1"/>
</dbReference>
<dbReference type="InterPro" id="IPR001294">
    <property type="entry name" value="Phytochrome"/>
</dbReference>
<organism evidence="13 14">
    <name type="scientific">Chitinophaga silvisoli</name>
    <dbReference type="NCBI Taxonomy" id="2291814"/>
    <lineage>
        <taxon>Bacteria</taxon>
        <taxon>Pseudomonadati</taxon>
        <taxon>Bacteroidota</taxon>
        <taxon>Chitinophagia</taxon>
        <taxon>Chitinophagales</taxon>
        <taxon>Chitinophagaceae</taxon>
        <taxon>Chitinophaga</taxon>
    </lineage>
</organism>
<dbReference type="GO" id="GO:0009584">
    <property type="term" value="P:detection of visible light"/>
    <property type="evidence" value="ECO:0007669"/>
    <property type="project" value="InterPro"/>
</dbReference>
<dbReference type="OrthoDB" id="9766459at2"/>
<dbReference type="InterPro" id="IPR035965">
    <property type="entry name" value="PAS-like_dom_sf"/>
</dbReference>
<keyword evidence="10" id="KW-0175">Coiled coil</keyword>
<evidence type="ECO:0000259" key="12">
    <source>
        <dbReference type="PROSITE" id="PS50109"/>
    </source>
</evidence>
<gene>
    <name evidence="13" type="ORF">DXN04_19955</name>
</gene>
<dbReference type="InterPro" id="IPR016132">
    <property type="entry name" value="Phyto_chromo_attachment"/>
</dbReference>
<comment type="catalytic activity">
    <reaction evidence="1">
        <text>ATP + protein L-histidine = ADP + protein N-phospho-L-histidine.</text>
        <dbReference type="EC" id="2.7.13.3"/>
    </reaction>
</comment>
<dbReference type="Gene3D" id="3.30.450.40">
    <property type="match status" value="1"/>
</dbReference>
<dbReference type="Pfam" id="PF08446">
    <property type="entry name" value="PAS_2"/>
    <property type="match status" value="1"/>
</dbReference>
<keyword evidence="6" id="KW-0808">Transferase</keyword>
<evidence type="ECO:0000256" key="9">
    <source>
        <dbReference type="ARBA" id="ARBA00023170"/>
    </source>
</evidence>
<evidence type="ECO:0000256" key="2">
    <source>
        <dbReference type="ARBA" id="ARBA00006402"/>
    </source>
</evidence>
<dbReference type="SMART" id="SM00065">
    <property type="entry name" value="GAF"/>
    <property type="match status" value="1"/>
</dbReference>
<dbReference type="Pfam" id="PF00512">
    <property type="entry name" value="HisKA"/>
    <property type="match status" value="1"/>
</dbReference>
<dbReference type="Pfam" id="PF01590">
    <property type="entry name" value="GAF"/>
    <property type="match status" value="1"/>
</dbReference>
<evidence type="ECO:0000256" key="10">
    <source>
        <dbReference type="SAM" id="Coils"/>
    </source>
</evidence>